<organism evidence="6 7">
    <name type="scientific">Hespellia stercorisuis DSM 15480</name>
    <dbReference type="NCBI Taxonomy" id="1121950"/>
    <lineage>
        <taxon>Bacteria</taxon>
        <taxon>Bacillati</taxon>
        <taxon>Bacillota</taxon>
        <taxon>Clostridia</taxon>
        <taxon>Lachnospirales</taxon>
        <taxon>Lachnospiraceae</taxon>
        <taxon>Hespellia</taxon>
    </lineage>
</organism>
<dbReference type="PANTHER" id="PTHR30201">
    <property type="entry name" value="TRIPHOSPHORIBOSYL-DEPHOSPHO-COA SYNTHASE"/>
    <property type="match status" value="1"/>
</dbReference>
<dbReference type="PANTHER" id="PTHR30201:SF2">
    <property type="entry name" value="2-(5''-TRIPHOSPHORIBOSYL)-3'-DEPHOSPHOCOENZYME-A SYNTHASE"/>
    <property type="match status" value="1"/>
</dbReference>
<dbReference type="OrthoDB" id="114886at2"/>
<keyword evidence="2 5" id="KW-0808">Transferase</keyword>
<keyword evidence="7" id="KW-1185">Reference proteome</keyword>
<evidence type="ECO:0000256" key="2">
    <source>
        <dbReference type="ARBA" id="ARBA00022679"/>
    </source>
</evidence>
<gene>
    <name evidence="5" type="primary">citG</name>
    <name evidence="6" type="ORF">SAMN02745243_03063</name>
</gene>
<dbReference type="EMBL" id="FQZY01000053">
    <property type="protein sequence ID" value="SHK49193.1"/>
    <property type="molecule type" value="Genomic_DNA"/>
</dbReference>
<evidence type="ECO:0000313" key="6">
    <source>
        <dbReference type="EMBL" id="SHK49193.1"/>
    </source>
</evidence>
<evidence type="ECO:0000256" key="1">
    <source>
        <dbReference type="ARBA" id="ARBA00001210"/>
    </source>
</evidence>
<dbReference type="InterPro" id="IPR002736">
    <property type="entry name" value="CitG"/>
</dbReference>
<name>A0A1M6SWX3_9FIRM</name>
<keyword evidence="4 5" id="KW-0067">ATP-binding</keyword>
<dbReference type="EC" id="2.4.2.52" evidence="5"/>
<dbReference type="InterPro" id="IPR017551">
    <property type="entry name" value="TriPribosyl-deP-CoA_syn_CitG"/>
</dbReference>
<dbReference type="RefSeq" id="WP_073112011.1">
    <property type="nucleotide sequence ID" value="NZ_FQZY01000053.1"/>
</dbReference>
<evidence type="ECO:0000256" key="3">
    <source>
        <dbReference type="ARBA" id="ARBA00022741"/>
    </source>
</evidence>
<dbReference type="STRING" id="1121950.SAMN02745243_03063"/>
<comment type="similarity">
    <text evidence="5">Belongs to the CitG/MdcB family.</text>
</comment>
<dbReference type="NCBIfam" id="TIGR03125">
    <property type="entry name" value="citrate_citG"/>
    <property type="match status" value="1"/>
</dbReference>
<evidence type="ECO:0000256" key="5">
    <source>
        <dbReference type="HAMAP-Rule" id="MF_00397"/>
    </source>
</evidence>
<reference evidence="6 7" key="1">
    <citation type="submission" date="2016-11" db="EMBL/GenBank/DDBJ databases">
        <authorList>
            <person name="Jaros S."/>
            <person name="Januszkiewicz K."/>
            <person name="Wedrychowicz H."/>
        </authorList>
    </citation>
    <scope>NUCLEOTIDE SEQUENCE [LARGE SCALE GENOMIC DNA]</scope>
    <source>
        <strain evidence="6 7">DSM 15480</strain>
    </source>
</reference>
<dbReference type="Gene3D" id="1.10.4200.10">
    <property type="entry name" value="Triphosphoribosyl-dephospho-CoA protein"/>
    <property type="match status" value="1"/>
</dbReference>
<dbReference type="AlphaFoldDB" id="A0A1M6SWX3"/>
<keyword evidence="3 5" id="KW-0547">Nucleotide-binding</keyword>
<dbReference type="GO" id="GO:0051191">
    <property type="term" value="P:prosthetic group biosynthetic process"/>
    <property type="evidence" value="ECO:0007669"/>
    <property type="project" value="TreeGrafter"/>
</dbReference>
<evidence type="ECO:0000313" key="7">
    <source>
        <dbReference type="Proteomes" id="UP000184301"/>
    </source>
</evidence>
<dbReference type="HAMAP" id="MF_00397">
    <property type="entry name" value="CitG"/>
    <property type="match status" value="1"/>
</dbReference>
<comment type="catalytic activity">
    <reaction evidence="1 5">
        <text>3'-dephospho-CoA + ATP = 2'-(5''-triphospho-alpha-D-ribosyl)-3'-dephospho-CoA + adenine</text>
        <dbReference type="Rhea" id="RHEA:15117"/>
        <dbReference type="ChEBI" id="CHEBI:16708"/>
        <dbReference type="ChEBI" id="CHEBI:30616"/>
        <dbReference type="ChEBI" id="CHEBI:57328"/>
        <dbReference type="ChEBI" id="CHEBI:61378"/>
        <dbReference type="EC" id="2.4.2.52"/>
    </reaction>
</comment>
<dbReference type="GO" id="GO:0005524">
    <property type="term" value="F:ATP binding"/>
    <property type="evidence" value="ECO:0007669"/>
    <property type="project" value="UniProtKB-KW"/>
</dbReference>
<dbReference type="Proteomes" id="UP000184301">
    <property type="component" value="Unassembled WGS sequence"/>
</dbReference>
<proteinExistence type="inferred from homology"/>
<protein>
    <recommendedName>
        <fullName evidence="5">Probable 2-(5''-triphosphoribosyl)-3'-dephosphocoenzyme-A synthase</fullName>
        <shortName evidence="5">2-(5''-triphosphoribosyl)-3'-dephospho-CoA synthase</shortName>
        <ecNumber evidence="5">2.4.2.52</ecNumber>
    </recommendedName>
</protein>
<dbReference type="Pfam" id="PF01874">
    <property type="entry name" value="CitG"/>
    <property type="match status" value="1"/>
</dbReference>
<evidence type="ECO:0000256" key="4">
    <source>
        <dbReference type="ARBA" id="ARBA00022840"/>
    </source>
</evidence>
<sequence length="295" mass="32630">MSKSQFAESAAGSIAAEIGRIAWKALMEEVYTTPKPGLVDFYSNGAHKDMDIRTFERSADALREYFTYMAEQGYSLLCTPQELFSAIRKTGMTAEKAMYKATDGVNTHKGLIFTVGIFCAAAGRCLREKAKRLSLRDLIQTEREMVTEILTKEISCINTNNPGSHGEVNLKNYGTLGIRGEAISGYATVVKYAIPTIRSGIKEQKEWNSIKLQTLFVLMSKVEDSNVLSRHDPGILLEVQKEAADFLKKGGAYAEGAVEKLYAMDQAYISRNISSGGCADLLATAIFLIFLLERW</sequence>
<accession>A0A1M6SWX3</accession>
<dbReference type="GO" id="GO:0046917">
    <property type="term" value="F:triphosphoribosyl-dephospho-CoA synthase activity"/>
    <property type="evidence" value="ECO:0007669"/>
    <property type="project" value="UniProtKB-UniRule"/>
</dbReference>